<feature type="compositionally biased region" description="Low complexity" evidence="1">
    <location>
        <begin position="553"/>
        <end position="563"/>
    </location>
</feature>
<dbReference type="EMBL" id="JAYKXP010000212">
    <property type="protein sequence ID" value="KAK7019223.1"/>
    <property type="molecule type" value="Genomic_DNA"/>
</dbReference>
<accession>A0AAW0B0P7</accession>
<evidence type="ECO:0000313" key="2">
    <source>
        <dbReference type="EMBL" id="KAK7019223.1"/>
    </source>
</evidence>
<protein>
    <submittedName>
        <fullName evidence="2">SERTA domain-containing protein 3</fullName>
    </submittedName>
</protein>
<feature type="region of interest" description="Disordered" evidence="1">
    <location>
        <begin position="381"/>
        <end position="467"/>
    </location>
</feature>
<comment type="caution">
    <text evidence="2">The sequence shown here is derived from an EMBL/GenBank/DDBJ whole genome shotgun (WGS) entry which is preliminary data.</text>
</comment>
<feature type="compositionally biased region" description="Basic residues" evidence="1">
    <location>
        <begin position="578"/>
        <end position="588"/>
    </location>
</feature>
<name>A0AAW0B0P7_9AGAR</name>
<dbReference type="AlphaFoldDB" id="A0AAW0B0P7"/>
<dbReference type="Proteomes" id="UP001383192">
    <property type="component" value="Unassembled WGS sequence"/>
</dbReference>
<sequence length="874" mass="97001">MPNPGSFKGAQLAFLENERAGYETAHKEGVGAEHVADIIRRFLLRFSVTKPLDYEPCAEELAAVDDTKPYPELVEPKQTDGMSDEVYDKLLEEFQRLKDLETMRVKQIQRWFNYQYNNPKHRDDKDPDALASLFSQLTGATPGPGCRRPAWQVFARTNAKAIDEKVNDRIAELKAEAQNTGKTVDFKKGENATLRIRQGVIKAEFEKLNKADQDKYFRMAKEEHDERVRKWRETQNAPFSTDPEARQRCIERIAAFIEPILNGLMEATGWHCTLIAGGPEPADNGRLNMISCHSGETKDPKPLNFGSANRILYQKCVVPTFAAYLQRAFAPEDCLAVALKNPGPSLATLVGDDVNHDVVHGPVVLPVPLTGPLSAATAASASVNSSSNPSTSNFSTSDSSHSRTSTSTKPLKRPLPPNEPTFSVSSKSAHLPSASKPSKTNPSWATVAQAGSSVARRSLPGTSKFKPTLAVKDQRAILARSGAKGKGKQAKERSLSPVFPSPPPPPSSTFSSPPPQASSAFSSPPSSPAPSLSNVSSPPPSPLPFKRKGRTASFSSQSGRASSPIDIDLMSSPERSPVKKTYKGRKPKDKSGFLGVVLPSANWKKEECAVEEVLKMEEEEPMLLLKKEEEEEVFLSSPATTSTKRLSNSLPEPSSSSKSPRLKLGFDSHNYQVDIPRAGRQEDYILKIMELAEEVGINHKLRSILLAYLGLEKKNSFRPVRYNDRLASVDRPDEIGDWIARARRPGYRPIFFLKGGSIHLPGLEIFVREFNAWYRSLQPHWRIENETYVEGEVRLSRTPGREIISREEWPDLYKTGTNGVGSIVAAICWWKDALQRLPEGTPREQQRKVKQLRAYKAAVDDVEYTFWAMESLEL</sequence>
<feature type="compositionally biased region" description="Low complexity" evidence="1">
    <location>
        <begin position="645"/>
        <end position="663"/>
    </location>
</feature>
<feature type="region of interest" description="Disordered" evidence="1">
    <location>
        <begin position="634"/>
        <end position="663"/>
    </location>
</feature>
<feature type="compositionally biased region" description="Pro residues" evidence="1">
    <location>
        <begin position="499"/>
        <end position="516"/>
    </location>
</feature>
<keyword evidence="3" id="KW-1185">Reference proteome</keyword>
<evidence type="ECO:0000313" key="3">
    <source>
        <dbReference type="Proteomes" id="UP001383192"/>
    </source>
</evidence>
<organism evidence="2 3">
    <name type="scientific">Paramarasmius palmivorus</name>
    <dbReference type="NCBI Taxonomy" id="297713"/>
    <lineage>
        <taxon>Eukaryota</taxon>
        <taxon>Fungi</taxon>
        <taxon>Dikarya</taxon>
        <taxon>Basidiomycota</taxon>
        <taxon>Agaricomycotina</taxon>
        <taxon>Agaricomycetes</taxon>
        <taxon>Agaricomycetidae</taxon>
        <taxon>Agaricales</taxon>
        <taxon>Marasmiineae</taxon>
        <taxon>Marasmiaceae</taxon>
        <taxon>Paramarasmius</taxon>
    </lineage>
</organism>
<feature type="region of interest" description="Disordered" evidence="1">
    <location>
        <begin position="480"/>
        <end position="591"/>
    </location>
</feature>
<evidence type="ECO:0000256" key="1">
    <source>
        <dbReference type="SAM" id="MobiDB-lite"/>
    </source>
</evidence>
<gene>
    <name evidence="2" type="primary">RBT1_45</name>
    <name evidence="2" type="ORF">VNI00_018123</name>
</gene>
<proteinExistence type="predicted"/>
<feature type="compositionally biased region" description="Low complexity" evidence="1">
    <location>
        <begin position="517"/>
        <end position="536"/>
    </location>
</feature>
<feature type="compositionally biased region" description="Low complexity" evidence="1">
    <location>
        <begin position="381"/>
        <end position="408"/>
    </location>
</feature>
<reference evidence="2 3" key="1">
    <citation type="submission" date="2024-01" db="EMBL/GenBank/DDBJ databases">
        <title>A draft genome for a cacao thread blight-causing isolate of Paramarasmius palmivorus.</title>
        <authorList>
            <person name="Baruah I.K."/>
            <person name="Bukari Y."/>
            <person name="Amoako-Attah I."/>
            <person name="Meinhardt L.W."/>
            <person name="Bailey B.A."/>
            <person name="Cohen S.P."/>
        </authorList>
    </citation>
    <scope>NUCLEOTIDE SEQUENCE [LARGE SCALE GENOMIC DNA]</scope>
    <source>
        <strain evidence="2 3">GH-12</strain>
    </source>
</reference>
<feature type="compositionally biased region" description="Polar residues" evidence="1">
    <location>
        <begin position="435"/>
        <end position="452"/>
    </location>
</feature>